<evidence type="ECO:0000256" key="1">
    <source>
        <dbReference type="SAM" id="MobiDB-lite"/>
    </source>
</evidence>
<sequence length="113" mass="12032">PYEPSLQGILLASSSLQTDSPTPTPSSRQSHQLLPASSSSGGSNPPPPVPLLQYSRRQSSQDGAGQRAPYAESESISSKHTSVLVSYWACLTERMSSLICKCCERTLPPAESV</sequence>
<proteinExistence type="predicted"/>
<protein>
    <submittedName>
        <fullName evidence="2">Uncharacterized protein</fullName>
    </submittedName>
</protein>
<reference evidence="2" key="2">
    <citation type="submission" date="2025-05" db="UniProtKB">
        <authorList>
            <consortium name="EnsemblMetazoa"/>
        </authorList>
    </citation>
    <scope>IDENTIFICATION</scope>
    <source>
        <strain evidence="2">Foshan</strain>
    </source>
</reference>
<dbReference type="Proteomes" id="UP000069940">
    <property type="component" value="Unassembled WGS sequence"/>
</dbReference>
<keyword evidence="3" id="KW-1185">Reference proteome</keyword>
<dbReference type="GeneID" id="109419143"/>
<name>A0ABM1ZQR7_AEDAL</name>
<organism evidence="2 3">
    <name type="scientific">Aedes albopictus</name>
    <name type="common">Asian tiger mosquito</name>
    <name type="synonym">Stegomyia albopicta</name>
    <dbReference type="NCBI Taxonomy" id="7160"/>
    <lineage>
        <taxon>Eukaryota</taxon>
        <taxon>Metazoa</taxon>
        <taxon>Ecdysozoa</taxon>
        <taxon>Arthropoda</taxon>
        <taxon>Hexapoda</taxon>
        <taxon>Insecta</taxon>
        <taxon>Pterygota</taxon>
        <taxon>Neoptera</taxon>
        <taxon>Endopterygota</taxon>
        <taxon>Diptera</taxon>
        <taxon>Nematocera</taxon>
        <taxon>Culicoidea</taxon>
        <taxon>Culicidae</taxon>
        <taxon>Culicinae</taxon>
        <taxon>Aedini</taxon>
        <taxon>Aedes</taxon>
        <taxon>Stegomyia</taxon>
    </lineage>
</organism>
<feature type="compositionally biased region" description="Low complexity" evidence="1">
    <location>
        <begin position="33"/>
        <end position="43"/>
    </location>
</feature>
<feature type="region of interest" description="Disordered" evidence="1">
    <location>
        <begin position="1"/>
        <end position="80"/>
    </location>
</feature>
<feature type="compositionally biased region" description="Polar residues" evidence="1">
    <location>
        <begin position="12"/>
        <end position="32"/>
    </location>
</feature>
<accession>A0ABM1ZQR7</accession>
<dbReference type="RefSeq" id="XP_019548910.2">
    <property type="nucleotide sequence ID" value="XM_019693365.3"/>
</dbReference>
<evidence type="ECO:0000313" key="2">
    <source>
        <dbReference type="EnsemblMetazoa" id="AALFPA23_020778.P30680"/>
    </source>
</evidence>
<dbReference type="EnsemblMetazoa" id="AALFPA23_020778.R30680">
    <property type="protein sequence ID" value="AALFPA23_020778.P30680"/>
    <property type="gene ID" value="AALFPA23_020778"/>
</dbReference>
<reference evidence="3" key="1">
    <citation type="journal article" date="2015" name="Proc. Natl. Acad. Sci. U.S.A.">
        <title>Genome sequence of the Asian Tiger mosquito, Aedes albopictus, reveals insights into its biology, genetics, and evolution.</title>
        <authorList>
            <person name="Chen X.G."/>
            <person name="Jiang X."/>
            <person name="Gu J."/>
            <person name="Xu M."/>
            <person name="Wu Y."/>
            <person name="Deng Y."/>
            <person name="Zhang C."/>
            <person name="Bonizzoni M."/>
            <person name="Dermauw W."/>
            <person name="Vontas J."/>
            <person name="Armbruster P."/>
            <person name="Huang X."/>
            <person name="Yang Y."/>
            <person name="Zhang H."/>
            <person name="He W."/>
            <person name="Peng H."/>
            <person name="Liu Y."/>
            <person name="Wu K."/>
            <person name="Chen J."/>
            <person name="Lirakis M."/>
            <person name="Topalis P."/>
            <person name="Van Leeuwen T."/>
            <person name="Hall A.B."/>
            <person name="Jiang X."/>
            <person name="Thorpe C."/>
            <person name="Mueller R.L."/>
            <person name="Sun C."/>
            <person name="Waterhouse R.M."/>
            <person name="Yan G."/>
            <person name="Tu Z.J."/>
            <person name="Fang X."/>
            <person name="James A.A."/>
        </authorList>
    </citation>
    <scope>NUCLEOTIDE SEQUENCE [LARGE SCALE GENOMIC DNA]</scope>
    <source>
        <strain evidence="3">Foshan</strain>
    </source>
</reference>
<evidence type="ECO:0000313" key="3">
    <source>
        <dbReference type="Proteomes" id="UP000069940"/>
    </source>
</evidence>